<dbReference type="RefSeq" id="WP_377964729.1">
    <property type="nucleotide sequence ID" value="NZ_JBHZOL010000071.1"/>
</dbReference>
<proteinExistence type="predicted"/>
<organism evidence="1 2">
    <name type="scientific">Almyronema epifaneia S1</name>
    <dbReference type="NCBI Taxonomy" id="2991925"/>
    <lineage>
        <taxon>Bacteria</taxon>
        <taxon>Bacillati</taxon>
        <taxon>Cyanobacteriota</taxon>
        <taxon>Cyanophyceae</taxon>
        <taxon>Nodosilineales</taxon>
        <taxon>Nodosilineaceae</taxon>
        <taxon>Almyronema</taxon>
        <taxon>Almyronema epifaneia</taxon>
    </lineage>
</organism>
<evidence type="ECO:0000313" key="2">
    <source>
        <dbReference type="Proteomes" id="UP001600165"/>
    </source>
</evidence>
<evidence type="ECO:0000313" key="1">
    <source>
        <dbReference type="EMBL" id="MFE4106709.1"/>
    </source>
</evidence>
<reference evidence="1 2" key="1">
    <citation type="submission" date="2024-10" db="EMBL/GenBank/DDBJ databases">
        <authorList>
            <person name="Ratan Roy A."/>
            <person name="Morales Sandoval P.H."/>
            <person name="De Los Santos Villalobos S."/>
            <person name="Chakraborty S."/>
            <person name="Mukherjee J."/>
        </authorList>
    </citation>
    <scope>NUCLEOTIDE SEQUENCE [LARGE SCALE GENOMIC DNA]</scope>
    <source>
        <strain evidence="1 2">S1</strain>
    </source>
</reference>
<sequence>MSVNKVYYESLLAECSHYAGAIELLKQYRPYLETLPSIRRPAESIIAIPLPTARIRQPQPLPAQQAQTAYTSVDAVLQLPCDVVFLMCDPEWKIKTGMEICLFIHRPHEDFSDLLGRWRQTQILLDKGYEWLFPLKYKHLLSEGADTPHPLFVVFPETPSRISKGLKGAALPVICHASDRFAAEAIAQEAVVNSTSSAVEAAVEAIDQTELEAIEIPEGFDEENL</sequence>
<comment type="caution">
    <text evidence="1">The sequence shown here is derived from an EMBL/GenBank/DDBJ whole genome shotgun (WGS) entry which is preliminary data.</text>
</comment>
<keyword evidence="2" id="KW-1185">Reference proteome</keyword>
<gene>
    <name evidence="1" type="ORF">ACFVKH_10510</name>
</gene>
<accession>A0ABW6IF79</accession>
<dbReference type="Proteomes" id="UP001600165">
    <property type="component" value="Unassembled WGS sequence"/>
</dbReference>
<name>A0ABW6IF79_9CYAN</name>
<dbReference type="EMBL" id="JBHZOL010000071">
    <property type="protein sequence ID" value="MFE4106709.1"/>
    <property type="molecule type" value="Genomic_DNA"/>
</dbReference>
<protein>
    <submittedName>
        <fullName evidence="1">Uncharacterized protein</fullName>
    </submittedName>
</protein>